<evidence type="ECO:0000259" key="8">
    <source>
        <dbReference type="PROSITE" id="PS50928"/>
    </source>
</evidence>
<feature type="transmembrane region" description="Helical" evidence="7">
    <location>
        <begin position="92"/>
        <end position="115"/>
    </location>
</feature>
<keyword evidence="3" id="KW-1003">Cell membrane</keyword>
<comment type="similarity">
    <text evidence="7">Belongs to the binding-protein-dependent transport system permease family.</text>
</comment>
<gene>
    <name evidence="9" type="ORF">SAMN04488054_101136</name>
</gene>
<keyword evidence="6 7" id="KW-0472">Membrane</keyword>
<feature type="transmembrane region" description="Helical" evidence="7">
    <location>
        <begin position="127"/>
        <end position="145"/>
    </location>
</feature>
<proteinExistence type="inferred from homology"/>
<feature type="transmembrane region" description="Helical" evidence="7">
    <location>
        <begin position="280"/>
        <end position="302"/>
    </location>
</feature>
<comment type="subcellular location">
    <subcellularLocation>
        <location evidence="1 7">Cell membrane</location>
        <topology evidence="1 7">Multi-pass membrane protein</topology>
    </subcellularLocation>
</comment>
<organism evidence="9 10">
    <name type="scientific">Salibacterium qingdaonense</name>
    <dbReference type="NCBI Taxonomy" id="266892"/>
    <lineage>
        <taxon>Bacteria</taxon>
        <taxon>Bacillati</taxon>
        <taxon>Bacillota</taxon>
        <taxon>Bacilli</taxon>
        <taxon>Bacillales</taxon>
        <taxon>Bacillaceae</taxon>
    </lineage>
</organism>
<dbReference type="PANTHER" id="PTHR30193">
    <property type="entry name" value="ABC TRANSPORTER PERMEASE PROTEIN"/>
    <property type="match status" value="1"/>
</dbReference>
<dbReference type="RefSeq" id="WP_177195371.1">
    <property type="nucleotide sequence ID" value="NZ_FOTY01000001.1"/>
</dbReference>
<keyword evidence="5 7" id="KW-1133">Transmembrane helix</keyword>
<evidence type="ECO:0000313" key="10">
    <source>
        <dbReference type="Proteomes" id="UP000199668"/>
    </source>
</evidence>
<dbReference type="InterPro" id="IPR035906">
    <property type="entry name" value="MetI-like_sf"/>
</dbReference>
<dbReference type="Proteomes" id="UP000199668">
    <property type="component" value="Unassembled WGS sequence"/>
</dbReference>
<sequence>MKTSEPLTEKEITPEFVEKERKRRNLRESLTGYAMISPWLIGFFGLIIGPMIYSFILSFTDYDMLSAPQWTGFSNYVELFTNDPRFIQSLQATFTFVVIAIPLKLAFSLFLALLFNTGRKGSGIFTTIYYVPSIIGGSVAISVVWRQMFGRDGAVNTMLDAWGLDTISFFGNSSAAMSILIILIVWQFGAPMIIFLAGLRQIPDDLYEAASVDGAGMIRKFIKVTIPMLTPIIFFNLVMETINGFMTFTQAFLITGGGPRDSTLFYAVYLYEVAFEFLNMGYASAMAWILLVIIGAFTLLIFKSSTFWVHYD</sequence>
<evidence type="ECO:0000313" key="9">
    <source>
        <dbReference type="EMBL" id="SFL47943.1"/>
    </source>
</evidence>
<dbReference type="AlphaFoldDB" id="A0A1I4I1V2"/>
<evidence type="ECO:0000256" key="2">
    <source>
        <dbReference type="ARBA" id="ARBA00022448"/>
    </source>
</evidence>
<evidence type="ECO:0000256" key="3">
    <source>
        <dbReference type="ARBA" id="ARBA00022475"/>
    </source>
</evidence>
<keyword evidence="2 7" id="KW-0813">Transport</keyword>
<name>A0A1I4I1V2_9BACI</name>
<evidence type="ECO:0000256" key="7">
    <source>
        <dbReference type="RuleBase" id="RU363032"/>
    </source>
</evidence>
<feature type="domain" description="ABC transmembrane type-1" evidence="8">
    <location>
        <begin position="90"/>
        <end position="301"/>
    </location>
</feature>
<evidence type="ECO:0000256" key="1">
    <source>
        <dbReference type="ARBA" id="ARBA00004651"/>
    </source>
</evidence>
<keyword evidence="10" id="KW-1185">Reference proteome</keyword>
<dbReference type="STRING" id="266892.SAMN04488054_101136"/>
<keyword evidence="4 7" id="KW-0812">Transmembrane</keyword>
<accession>A0A1I4I1V2</accession>
<dbReference type="PROSITE" id="PS50928">
    <property type="entry name" value="ABC_TM1"/>
    <property type="match status" value="1"/>
</dbReference>
<dbReference type="Gene3D" id="1.10.3720.10">
    <property type="entry name" value="MetI-like"/>
    <property type="match status" value="1"/>
</dbReference>
<evidence type="ECO:0000256" key="5">
    <source>
        <dbReference type="ARBA" id="ARBA00022989"/>
    </source>
</evidence>
<reference evidence="9 10" key="1">
    <citation type="submission" date="2016-10" db="EMBL/GenBank/DDBJ databases">
        <authorList>
            <person name="de Groot N.N."/>
        </authorList>
    </citation>
    <scope>NUCLEOTIDE SEQUENCE [LARGE SCALE GENOMIC DNA]</scope>
    <source>
        <strain evidence="9 10">CGMCC 1.6134</strain>
    </source>
</reference>
<dbReference type="InterPro" id="IPR000515">
    <property type="entry name" value="MetI-like"/>
</dbReference>
<dbReference type="Pfam" id="PF00528">
    <property type="entry name" value="BPD_transp_1"/>
    <property type="match status" value="1"/>
</dbReference>
<dbReference type="GO" id="GO:0005886">
    <property type="term" value="C:plasma membrane"/>
    <property type="evidence" value="ECO:0007669"/>
    <property type="project" value="UniProtKB-SubCell"/>
</dbReference>
<dbReference type="SUPFAM" id="SSF161098">
    <property type="entry name" value="MetI-like"/>
    <property type="match status" value="1"/>
</dbReference>
<protein>
    <submittedName>
        <fullName evidence="9">Carbohydrate ABC transporter membrane protein 1, CUT1 family</fullName>
    </submittedName>
</protein>
<dbReference type="InterPro" id="IPR051393">
    <property type="entry name" value="ABC_transporter_permease"/>
</dbReference>
<evidence type="ECO:0000256" key="4">
    <source>
        <dbReference type="ARBA" id="ARBA00022692"/>
    </source>
</evidence>
<dbReference type="GO" id="GO:0055085">
    <property type="term" value="P:transmembrane transport"/>
    <property type="evidence" value="ECO:0007669"/>
    <property type="project" value="InterPro"/>
</dbReference>
<dbReference type="CDD" id="cd06261">
    <property type="entry name" value="TM_PBP2"/>
    <property type="match status" value="1"/>
</dbReference>
<dbReference type="EMBL" id="FOTY01000001">
    <property type="protein sequence ID" value="SFL47943.1"/>
    <property type="molecule type" value="Genomic_DNA"/>
</dbReference>
<feature type="transmembrane region" description="Helical" evidence="7">
    <location>
        <begin position="175"/>
        <end position="199"/>
    </location>
</feature>
<evidence type="ECO:0000256" key="6">
    <source>
        <dbReference type="ARBA" id="ARBA00023136"/>
    </source>
</evidence>
<feature type="transmembrane region" description="Helical" evidence="7">
    <location>
        <begin position="30"/>
        <end position="56"/>
    </location>
</feature>
<dbReference type="PANTHER" id="PTHR30193:SF1">
    <property type="entry name" value="ABC TRANSPORTER PERMEASE PROTEIN YESP-RELATED"/>
    <property type="match status" value="1"/>
</dbReference>